<dbReference type="EMBL" id="DVNF01000186">
    <property type="protein sequence ID" value="HIU60998.1"/>
    <property type="molecule type" value="Genomic_DNA"/>
</dbReference>
<sequence length="156" mass="17940">MNFRVRPYELNDLTAIAEIEKQCFESPWTYSAFCMEYADKNKHYFVAEADNGEIIGYGGFAHVIDEADIMNIAVKEGYRRQGVAFAILSALLQKAKQLNVHGVTLEVNDLNSAAIALYEKVGFTMSGLRPHYYGWDKPARIYWYYFPEKTEDRSND</sequence>
<dbReference type="PANTHER" id="PTHR43617">
    <property type="entry name" value="L-AMINO ACID N-ACETYLTRANSFERASE"/>
    <property type="match status" value="1"/>
</dbReference>
<dbReference type="Proteomes" id="UP000824094">
    <property type="component" value="Unassembled WGS sequence"/>
</dbReference>
<dbReference type="Gene3D" id="3.40.630.30">
    <property type="match status" value="1"/>
</dbReference>
<evidence type="ECO:0000313" key="2">
    <source>
        <dbReference type="EMBL" id="HIU60998.1"/>
    </source>
</evidence>
<dbReference type="PROSITE" id="PS51186">
    <property type="entry name" value="GNAT"/>
    <property type="match status" value="1"/>
</dbReference>
<dbReference type="SUPFAM" id="SSF55729">
    <property type="entry name" value="Acyl-CoA N-acyltransferases (Nat)"/>
    <property type="match status" value="1"/>
</dbReference>
<reference evidence="2" key="1">
    <citation type="submission" date="2020-10" db="EMBL/GenBank/DDBJ databases">
        <authorList>
            <person name="Gilroy R."/>
        </authorList>
    </citation>
    <scope>NUCLEOTIDE SEQUENCE</scope>
    <source>
        <strain evidence="2">18911</strain>
    </source>
</reference>
<dbReference type="GO" id="GO:0005840">
    <property type="term" value="C:ribosome"/>
    <property type="evidence" value="ECO:0007669"/>
    <property type="project" value="UniProtKB-KW"/>
</dbReference>
<dbReference type="InterPro" id="IPR006464">
    <property type="entry name" value="AcTrfase_RimI/Ard1"/>
</dbReference>
<gene>
    <name evidence="2" type="primary">rimI</name>
    <name evidence="2" type="ORF">IAB05_06365</name>
</gene>
<keyword evidence="2" id="KW-0689">Ribosomal protein</keyword>
<organism evidence="2 3">
    <name type="scientific">Candidatus Stercoripulliclostridium merdigallinarum</name>
    <dbReference type="NCBI Taxonomy" id="2840951"/>
    <lineage>
        <taxon>Bacteria</taxon>
        <taxon>Bacillati</taxon>
        <taxon>Bacillota</taxon>
        <taxon>Clostridia</taxon>
        <taxon>Eubacteriales</taxon>
        <taxon>Candidatus Stercoripulliclostridium</taxon>
    </lineage>
</organism>
<dbReference type="Pfam" id="PF00583">
    <property type="entry name" value="Acetyltransf_1"/>
    <property type="match status" value="1"/>
</dbReference>
<proteinExistence type="predicted"/>
<dbReference type="PANTHER" id="PTHR43617:SF20">
    <property type="entry name" value="N-ALPHA-ACETYLTRANSFERASE RIMI"/>
    <property type="match status" value="1"/>
</dbReference>
<protein>
    <submittedName>
        <fullName evidence="2">Ribosomal protein S18-alanine N-acetyltransferase</fullName>
    </submittedName>
</protein>
<evidence type="ECO:0000259" key="1">
    <source>
        <dbReference type="PROSITE" id="PS51186"/>
    </source>
</evidence>
<evidence type="ECO:0000313" key="3">
    <source>
        <dbReference type="Proteomes" id="UP000824094"/>
    </source>
</evidence>
<reference evidence="2" key="2">
    <citation type="journal article" date="2021" name="PeerJ">
        <title>Extensive microbial diversity within the chicken gut microbiome revealed by metagenomics and culture.</title>
        <authorList>
            <person name="Gilroy R."/>
            <person name="Ravi A."/>
            <person name="Getino M."/>
            <person name="Pursley I."/>
            <person name="Horton D.L."/>
            <person name="Alikhan N.F."/>
            <person name="Baker D."/>
            <person name="Gharbi K."/>
            <person name="Hall N."/>
            <person name="Watson M."/>
            <person name="Adriaenssens E.M."/>
            <person name="Foster-Nyarko E."/>
            <person name="Jarju S."/>
            <person name="Secka A."/>
            <person name="Antonio M."/>
            <person name="Oren A."/>
            <person name="Chaudhuri R.R."/>
            <person name="La Ragione R."/>
            <person name="Hildebrand F."/>
            <person name="Pallen M.J."/>
        </authorList>
    </citation>
    <scope>NUCLEOTIDE SEQUENCE</scope>
    <source>
        <strain evidence="2">18911</strain>
    </source>
</reference>
<comment type="caution">
    <text evidence="2">The sequence shown here is derived from an EMBL/GenBank/DDBJ whole genome shotgun (WGS) entry which is preliminary data.</text>
</comment>
<dbReference type="NCBIfam" id="TIGR01575">
    <property type="entry name" value="rimI"/>
    <property type="match status" value="1"/>
</dbReference>
<name>A0A9D1SIL6_9FIRM</name>
<dbReference type="GO" id="GO:0008999">
    <property type="term" value="F:protein-N-terminal-alanine acetyltransferase activity"/>
    <property type="evidence" value="ECO:0007669"/>
    <property type="project" value="TreeGrafter"/>
</dbReference>
<accession>A0A9D1SIL6</accession>
<dbReference type="InterPro" id="IPR000182">
    <property type="entry name" value="GNAT_dom"/>
</dbReference>
<feature type="domain" description="N-acetyltransferase" evidence="1">
    <location>
        <begin position="3"/>
        <end position="147"/>
    </location>
</feature>
<dbReference type="InterPro" id="IPR050276">
    <property type="entry name" value="MshD_Acetyltransferase"/>
</dbReference>
<dbReference type="AlphaFoldDB" id="A0A9D1SIL6"/>
<dbReference type="InterPro" id="IPR016181">
    <property type="entry name" value="Acyl_CoA_acyltransferase"/>
</dbReference>
<dbReference type="CDD" id="cd04301">
    <property type="entry name" value="NAT_SF"/>
    <property type="match status" value="1"/>
</dbReference>
<keyword evidence="2" id="KW-0687">Ribonucleoprotein</keyword>